<gene>
    <name evidence="1" type="ORF">CU097_003765</name>
</gene>
<proteinExistence type="predicted"/>
<dbReference type="Proteomes" id="UP000252139">
    <property type="component" value="Unassembled WGS sequence"/>
</dbReference>
<organism evidence="1 2">
    <name type="scientific">Rhizopus azygosporus</name>
    <name type="common">Rhizopus microsporus var. azygosporus</name>
    <dbReference type="NCBI Taxonomy" id="86630"/>
    <lineage>
        <taxon>Eukaryota</taxon>
        <taxon>Fungi</taxon>
        <taxon>Fungi incertae sedis</taxon>
        <taxon>Mucoromycota</taxon>
        <taxon>Mucoromycotina</taxon>
        <taxon>Mucoromycetes</taxon>
        <taxon>Mucorales</taxon>
        <taxon>Mucorineae</taxon>
        <taxon>Rhizopodaceae</taxon>
        <taxon>Rhizopus</taxon>
    </lineage>
</organism>
<reference evidence="1 2" key="1">
    <citation type="journal article" date="2018" name="G3 (Bethesda)">
        <title>Phylogenetic and Phylogenomic Definition of Rhizopus Species.</title>
        <authorList>
            <person name="Gryganskyi A.P."/>
            <person name="Golan J."/>
            <person name="Dolatabadi S."/>
            <person name="Mondo S."/>
            <person name="Robb S."/>
            <person name="Idnurm A."/>
            <person name="Muszewska A."/>
            <person name="Steczkiewicz K."/>
            <person name="Masonjones S."/>
            <person name="Liao H.L."/>
            <person name="Gajdeczka M.T."/>
            <person name="Anike F."/>
            <person name="Vuek A."/>
            <person name="Anishchenko I.M."/>
            <person name="Voigt K."/>
            <person name="de Hoog G.S."/>
            <person name="Smith M.E."/>
            <person name="Heitman J."/>
            <person name="Vilgalys R."/>
            <person name="Stajich J.E."/>
        </authorList>
    </citation>
    <scope>NUCLEOTIDE SEQUENCE [LARGE SCALE GENOMIC DNA]</scope>
    <source>
        <strain evidence="1 2">CBS 357.93</strain>
    </source>
</reference>
<dbReference type="AlphaFoldDB" id="A0A367INU2"/>
<accession>A0A367INU2</accession>
<feature type="non-terminal residue" evidence="1">
    <location>
        <position position="1"/>
    </location>
</feature>
<protein>
    <submittedName>
        <fullName evidence="1">Uncharacterized protein</fullName>
    </submittedName>
</protein>
<comment type="caution">
    <text evidence="1">The sequence shown here is derived from an EMBL/GenBank/DDBJ whole genome shotgun (WGS) entry which is preliminary data.</text>
</comment>
<keyword evidence="2" id="KW-1185">Reference proteome</keyword>
<sequence>IWDKFNPETMGIALRHIKSSTLPSELKGTLKQEYIKSAASHIAVVETPKNEQL</sequence>
<evidence type="ECO:0000313" key="2">
    <source>
        <dbReference type="Proteomes" id="UP000252139"/>
    </source>
</evidence>
<evidence type="ECO:0000313" key="1">
    <source>
        <dbReference type="EMBL" id="RCH79332.1"/>
    </source>
</evidence>
<name>A0A367INU2_RHIAZ</name>
<dbReference type="EMBL" id="PJQL01004565">
    <property type="protein sequence ID" value="RCH79332.1"/>
    <property type="molecule type" value="Genomic_DNA"/>
</dbReference>